<evidence type="ECO:0000313" key="1">
    <source>
        <dbReference type="EMBL" id="RDX74013.1"/>
    </source>
</evidence>
<dbReference type="Proteomes" id="UP000257109">
    <property type="component" value="Unassembled WGS sequence"/>
</dbReference>
<gene>
    <name evidence="1" type="ORF">CR513_46290</name>
</gene>
<dbReference type="AlphaFoldDB" id="A0A371F7A0"/>
<keyword evidence="2" id="KW-1185">Reference proteome</keyword>
<accession>A0A371F7A0</accession>
<sequence length="173" mass="20273">MNPDLRNFNLSHHPNKANVVVDALSRKPSYRKCNGYRDLRDSSLVYEVTLKSMKLVVLKTIGLKIRTDEVMRFYDKIHVIVLRMLILQRGLSSGLSVQLGAIRTHQNLREIFGWFGLKEKWRTNEPNCLAYLDQFYLEILREFHEALESNYHPSSVNHPILRRSFESLSVKTK</sequence>
<feature type="non-terminal residue" evidence="1">
    <location>
        <position position="1"/>
    </location>
</feature>
<comment type="caution">
    <text evidence="1">The sequence shown here is derived from an EMBL/GenBank/DDBJ whole genome shotgun (WGS) entry which is preliminary data.</text>
</comment>
<reference evidence="1" key="1">
    <citation type="submission" date="2018-05" db="EMBL/GenBank/DDBJ databases">
        <title>Draft genome of Mucuna pruriens seed.</title>
        <authorList>
            <person name="Nnadi N.E."/>
            <person name="Vos R."/>
            <person name="Hasami M.H."/>
            <person name="Devisetty U.K."/>
            <person name="Aguiy J.C."/>
        </authorList>
    </citation>
    <scope>NUCLEOTIDE SEQUENCE [LARGE SCALE GENOMIC DNA]</scope>
    <source>
        <strain evidence="1">JCA_2017</strain>
    </source>
</reference>
<organism evidence="1 2">
    <name type="scientific">Mucuna pruriens</name>
    <name type="common">Velvet bean</name>
    <name type="synonym">Dolichos pruriens</name>
    <dbReference type="NCBI Taxonomy" id="157652"/>
    <lineage>
        <taxon>Eukaryota</taxon>
        <taxon>Viridiplantae</taxon>
        <taxon>Streptophyta</taxon>
        <taxon>Embryophyta</taxon>
        <taxon>Tracheophyta</taxon>
        <taxon>Spermatophyta</taxon>
        <taxon>Magnoliopsida</taxon>
        <taxon>eudicotyledons</taxon>
        <taxon>Gunneridae</taxon>
        <taxon>Pentapetalae</taxon>
        <taxon>rosids</taxon>
        <taxon>fabids</taxon>
        <taxon>Fabales</taxon>
        <taxon>Fabaceae</taxon>
        <taxon>Papilionoideae</taxon>
        <taxon>50 kb inversion clade</taxon>
        <taxon>NPAAA clade</taxon>
        <taxon>indigoferoid/millettioid clade</taxon>
        <taxon>Phaseoleae</taxon>
        <taxon>Mucuna</taxon>
    </lineage>
</organism>
<name>A0A371F7A0_MUCPR</name>
<dbReference type="OrthoDB" id="1938712at2759"/>
<proteinExistence type="predicted"/>
<evidence type="ECO:0000313" key="2">
    <source>
        <dbReference type="Proteomes" id="UP000257109"/>
    </source>
</evidence>
<evidence type="ECO:0008006" key="3">
    <source>
        <dbReference type="Google" id="ProtNLM"/>
    </source>
</evidence>
<dbReference type="EMBL" id="QJKJ01010325">
    <property type="protein sequence ID" value="RDX74013.1"/>
    <property type="molecule type" value="Genomic_DNA"/>
</dbReference>
<protein>
    <recommendedName>
        <fullName evidence="3">Reverse transcriptase RNase H-like domain-containing protein</fullName>
    </recommendedName>
</protein>